<dbReference type="SUPFAM" id="SSF51197">
    <property type="entry name" value="Clavaminate synthase-like"/>
    <property type="match status" value="1"/>
</dbReference>
<accession>A0A2P6NPU9</accession>
<protein>
    <recommendedName>
        <fullName evidence="1">Fe2OG dioxygenase domain-containing protein</fullName>
    </recommendedName>
</protein>
<comment type="caution">
    <text evidence="2">The sequence shown here is derived from an EMBL/GenBank/DDBJ whole genome shotgun (WGS) entry which is preliminary data.</text>
</comment>
<name>A0A2P6NPU9_9EUKA</name>
<proteinExistence type="predicted"/>
<gene>
    <name evidence="2" type="ORF">PROFUN_06095</name>
</gene>
<dbReference type="EMBL" id="MDYQ01000037">
    <property type="protein sequence ID" value="PRP85973.1"/>
    <property type="molecule type" value="Genomic_DNA"/>
</dbReference>
<dbReference type="InterPro" id="IPR005123">
    <property type="entry name" value="Oxoglu/Fe-dep_dioxygenase_dom"/>
</dbReference>
<dbReference type="OrthoDB" id="445341at2759"/>
<dbReference type="GO" id="GO:0051213">
    <property type="term" value="F:dioxygenase activity"/>
    <property type="evidence" value="ECO:0007669"/>
    <property type="project" value="InterPro"/>
</dbReference>
<reference evidence="2 3" key="1">
    <citation type="journal article" date="2018" name="Genome Biol. Evol.">
        <title>Multiple Roots of Fruiting Body Formation in Amoebozoa.</title>
        <authorList>
            <person name="Hillmann F."/>
            <person name="Forbes G."/>
            <person name="Novohradska S."/>
            <person name="Ferling I."/>
            <person name="Riege K."/>
            <person name="Groth M."/>
            <person name="Westermann M."/>
            <person name="Marz M."/>
            <person name="Spaller T."/>
            <person name="Winckler T."/>
            <person name="Schaap P."/>
            <person name="Glockner G."/>
        </authorList>
    </citation>
    <scope>NUCLEOTIDE SEQUENCE [LARGE SCALE GENOMIC DNA]</scope>
    <source>
        <strain evidence="2 3">Jena</strain>
    </source>
</reference>
<dbReference type="InterPro" id="IPR032854">
    <property type="entry name" value="ALKBH3"/>
</dbReference>
<organism evidence="2 3">
    <name type="scientific">Planoprotostelium fungivorum</name>
    <dbReference type="NCBI Taxonomy" id="1890364"/>
    <lineage>
        <taxon>Eukaryota</taxon>
        <taxon>Amoebozoa</taxon>
        <taxon>Evosea</taxon>
        <taxon>Variosea</taxon>
        <taxon>Cavosteliida</taxon>
        <taxon>Cavosteliaceae</taxon>
        <taxon>Planoprotostelium</taxon>
    </lineage>
</organism>
<feature type="domain" description="Fe2OG dioxygenase" evidence="1">
    <location>
        <begin position="213"/>
        <end position="329"/>
    </location>
</feature>
<evidence type="ECO:0000313" key="2">
    <source>
        <dbReference type="EMBL" id="PRP85973.1"/>
    </source>
</evidence>
<dbReference type="PANTHER" id="PTHR31212">
    <property type="entry name" value="ALPHA-KETOGLUTARATE-DEPENDENT DIOXYGENASE ALKB HOMOLOG 3"/>
    <property type="match status" value="1"/>
</dbReference>
<dbReference type="InterPro" id="IPR027450">
    <property type="entry name" value="AlkB-like"/>
</dbReference>
<dbReference type="AlphaFoldDB" id="A0A2P6NPU9"/>
<dbReference type="Gene3D" id="2.60.120.590">
    <property type="entry name" value="Alpha-ketoglutarate-dependent dioxygenase AlkB-like"/>
    <property type="match status" value="1"/>
</dbReference>
<dbReference type="PROSITE" id="PS51471">
    <property type="entry name" value="FE2OG_OXY"/>
    <property type="match status" value="1"/>
</dbReference>
<evidence type="ECO:0000313" key="3">
    <source>
        <dbReference type="Proteomes" id="UP000241769"/>
    </source>
</evidence>
<dbReference type="InterPro" id="IPR037151">
    <property type="entry name" value="AlkB-like_sf"/>
</dbReference>
<dbReference type="PANTHER" id="PTHR31212:SF5">
    <property type="entry name" value="ISOCHORISMATASE FAMILY PROTEIN FAMILY (AFU_ORTHOLOGUE AFUA_3G14500)"/>
    <property type="match status" value="1"/>
</dbReference>
<dbReference type="GO" id="GO:0006307">
    <property type="term" value="P:DNA alkylation repair"/>
    <property type="evidence" value="ECO:0007669"/>
    <property type="project" value="InterPro"/>
</dbReference>
<sequence length="448" mass="51318">MLTFFKKRVKKTTIHSDFALSYRELKKREHSLGLHNTHEVRLQTATASKSPRFQPRLLPIVMKSKDKLLQLSGEIVLPHHSILSLKERSGREKFVRTVVYHITALAHMEAQNQLAAGDSHILQNVLPEELEQNTFNLLRNECGWGSMLMKGNEVRSLRINDSPDDERYLVWFAFKHPCPPMEPHPCTVDLLFSPDPSQVDRIRIHLEKVLRQPLNHALIQVYRDGSDNIGEHTDKTLDICKGSSIVNLSLYNPDNTWKEPRIMKLRKKSTDKTKPSVVENVPLTHNSLFVLGWESNRKWLHAINKEGRTIGTKIAYKYERLSITFRHISTYIRMDGRIFGQGGTCKTAEELEEKHGKVTPHSIEEHEQHTRSVGESLKDLKERGGESSVIMMEAEKKGGAGEAVEDTRRMFDAFGKENFSSEFDWDSYYGAGFDVIDKGYSILHANGH</sequence>
<evidence type="ECO:0000259" key="1">
    <source>
        <dbReference type="PROSITE" id="PS51471"/>
    </source>
</evidence>
<dbReference type="STRING" id="1890364.A0A2P6NPU9"/>
<keyword evidence="3" id="KW-1185">Reference proteome</keyword>
<dbReference type="Pfam" id="PF13532">
    <property type="entry name" value="2OG-FeII_Oxy_2"/>
    <property type="match status" value="1"/>
</dbReference>
<dbReference type="InParanoid" id="A0A2P6NPU9"/>
<dbReference type="Proteomes" id="UP000241769">
    <property type="component" value="Unassembled WGS sequence"/>
</dbReference>